<name>A0ABU0KTK1_9BACL</name>
<dbReference type="EMBL" id="JAUSWA010000004">
    <property type="protein sequence ID" value="MDQ0492754.1"/>
    <property type="molecule type" value="Genomic_DNA"/>
</dbReference>
<sequence>MKLYTDGTIEGTPQEVAQYKGLTTHSITIKTADIKCDAKKIIEGIAKELSEALSNISAVETGDLTREALRKLGIRDFKINFNEYVKVKLTETGLKILREQCNELNSYIGQRGGSKVFGIHNKTDDEGYTRFQIWDLINTFGTHLTMGLPEPFESTMIFLNGEAIGPVGKPPDSPQ</sequence>
<reference evidence="1 2" key="1">
    <citation type="submission" date="2023-07" db="EMBL/GenBank/DDBJ databases">
        <title>Genomic Encyclopedia of Type Strains, Phase IV (KMG-IV): sequencing the most valuable type-strain genomes for metagenomic binning, comparative biology and taxonomic classification.</title>
        <authorList>
            <person name="Goeker M."/>
        </authorList>
    </citation>
    <scope>NUCLEOTIDE SEQUENCE [LARGE SCALE GENOMIC DNA]</scope>
    <source>
        <strain evidence="1 2">DSM 14914</strain>
    </source>
</reference>
<proteinExistence type="predicted"/>
<dbReference type="RefSeq" id="WP_152380837.1">
    <property type="nucleotide sequence ID" value="NZ_CP045298.1"/>
</dbReference>
<evidence type="ECO:0008006" key="3">
    <source>
        <dbReference type="Google" id="ProtNLM"/>
    </source>
</evidence>
<protein>
    <recommendedName>
        <fullName evidence="3">Phage protein</fullName>
    </recommendedName>
</protein>
<gene>
    <name evidence="1" type="ORF">QOZ95_000904</name>
</gene>
<organism evidence="1 2">
    <name type="scientific">Paenibacillus brasilensis</name>
    <dbReference type="NCBI Taxonomy" id="128574"/>
    <lineage>
        <taxon>Bacteria</taxon>
        <taxon>Bacillati</taxon>
        <taxon>Bacillota</taxon>
        <taxon>Bacilli</taxon>
        <taxon>Bacillales</taxon>
        <taxon>Paenibacillaceae</taxon>
        <taxon>Paenibacillus</taxon>
    </lineage>
</organism>
<evidence type="ECO:0000313" key="2">
    <source>
        <dbReference type="Proteomes" id="UP001242811"/>
    </source>
</evidence>
<dbReference type="Proteomes" id="UP001242811">
    <property type="component" value="Unassembled WGS sequence"/>
</dbReference>
<accession>A0ABU0KTK1</accession>
<keyword evidence="2" id="KW-1185">Reference proteome</keyword>
<evidence type="ECO:0000313" key="1">
    <source>
        <dbReference type="EMBL" id="MDQ0492754.1"/>
    </source>
</evidence>
<comment type="caution">
    <text evidence="1">The sequence shown here is derived from an EMBL/GenBank/DDBJ whole genome shotgun (WGS) entry which is preliminary data.</text>
</comment>